<dbReference type="GO" id="GO:0016020">
    <property type="term" value="C:membrane"/>
    <property type="evidence" value="ECO:0007669"/>
    <property type="project" value="UniProtKB-SubCell"/>
</dbReference>
<dbReference type="InterPro" id="IPR036249">
    <property type="entry name" value="Thioredoxin-like_sf"/>
</dbReference>
<evidence type="ECO:0000256" key="6">
    <source>
        <dbReference type="ARBA" id="ARBA00023002"/>
    </source>
</evidence>
<dbReference type="EMBL" id="AP013035">
    <property type="protein sequence ID" value="BAT72098.1"/>
    <property type="molecule type" value="Genomic_DNA"/>
</dbReference>
<keyword evidence="3 10" id="KW-0812">Transmembrane</keyword>
<dbReference type="Proteomes" id="UP000063234">
    <property type="component" value="Chromosome"/>
</dbReference>
<dbReference type="SUPFAM" id="SSF52833">
    <property type="entry name" value="Thioredoxin-like"/>
    <property type="match status" value="1"/>
</dbReference>
<evidence type="ECO:0000256" key="2">
    <source>
        <dbReference type="ARBA" id="ARBA00006214"/>
    </source>
</evidence>
<dbReference type="Gene3D" id="3.40.30.10">
    <property type="entry name" value="Glutaredoxin"/>
    <property type="match status" value="1"/>
</dbReference>
<dbReference type="InterPro" id="IPR038354">
    <property type="entry name" value="VKOR_sf"/>
</dbReference>
<feature type="transmembrane region" description="Helical" evidence="10">
    <location>
        <begin position="113"/>
        <end position="133"/>
    </location>
</feature>
<dbReference type="GO" id="GO:0003756">
    <property type="term" value="F:protein disulfide isomerase activity"/>
    <property type="evidence" value="ECO:0007669"/>
    <property type="project" value="UniProtKB-EC"/>
</dbReference>
<dbReference type="GO" id="GO:0048038">
    <property type="term" value="F:quinone binding"/>
    <property type="evidence" value="ECO:0007669"/>
    <property type="project" value="UniProtKB-KW"/>
</dbReference>
<keyword evidence="8" id="KW-1015">Disulfide bond</keyword>
<dbReference type="AlphaFoldDB" id="A0A0S3QUT2"/>
<keyword evidence="5 10" id="KW-1133">Transmembrane helix</keyword>
<protein>
    <submittedName>
        <fullName evidence="12">Thiol:disulfide interchange protein DsbC</fullName>
        <ecNumber evidence="12">5.3.4.1</ecNumber>
    </submittedName>
</protein>
<dbReference type="STRING" id="1298851.TST_1311"/>
<gene>
    <name evidence="12" type="ORF">TST_1311</name>
</gene>
<keyword evidence="7 10" id="KW-0472">Membrane</keyword>
<dbReference type="SMART" id="SM00756">
    <property type="entry name" value="VKc"/>
    <property type="match status" value="1"/>
</dbReference>
<dbReference type="KEGG" id="ttk:TST_1311"/>
<keyword evidence="4" id="KW-0874">Quinone</keyword>
<name>A0A0S3QUT2_THET7</name>
<evidence type="ECO:0000256" key="9">
    <source>
        <dbReference type="ARBA" id="ARBA00023284"/>
    </source>
</evidence>
<feature type="transmembrane region" description="Helical" evidence="10">
    <location>
        <begin position="22"/>
        <end position="42"/>
    </location>
</feature>
<dbReference type="GO" id="GO:0016491">
    <property type="term" value="F:oxidoreductase activity"/>
    <property type="evidence" value="ECO:0007669"/>
    <property type="project" value="UniProtKB-KW"/>
</dbReference>
<comment type="similarity">
    <text evidence="2">Belongs to the VKOR family.</text>
</comment>
<feature type="domain" description="Vitamin K epoxide reductase" evidence="11">
    <location>
        <begin position="20"/>
        <end position="138"/>
    </location>
</feature>
<evidence type="ECO:0000256" key="7">
    <source>
        <dbReference type="ARBA" id="ARBA00023136"/>
    </source>
</evidence>
<keyword evidence="9" id="KW-0676">Redox-active center</keyword>
<keyword evidence="12" id="KW-0413">Isomerase</keyword>
<evidence type="ECO:0000256" key="3">
    <source>
        <dbReference type="ARBA" id="ARBA00022692"/>
    </source>
</evidence>
<evidence type="ECO:0000256" key="5">
    <source>
        <dbReference type="ARBA" id="ARBA00022989"/>
    </source>
</evidence>
<evidence type="ECO:0000256" key="8">
    <source>
        <dbReference type="ARBA" id="ARBA00023157"/>
    </source>
</evidence>
<dbReference type="Gene3D" id="1.20.1440.130">
    <property type="entry name" value="VKOR domain"/>
    <property type="match status" value="1"/>
</dbReference>
<dbReference type="Pfam" id="PF07884">
    <property type="entry name" value="VKOR"/>
    <property type="match status" value="1"/>
</dbReference>
<comment type="subcellular location">
    <subcellularLocation>
        <location evidence="1">Membrane</location>
        <topology evidence="1">Multi-pass membrane protein</topology>
    </subcellularLocation>
</comment>
<dbReference type="EC" id="5.3.4.1" evidence="12"/>
<evidence type="ECO:0000256" key="10">
    <source>
        <dbReference type="SAM" id="Phobius"/>
    </source>
</evidence>
<organism evidence="12 13">
    <name type="scientific">Thermosulfidibacter takaii (strain DSM 17441 / JCM 13301 / NBRC 103674 / ABI70S6)</name>
    <dbReference type="NCBI Taxonomy" id="1298851"/>
    <lineage>
        <taxon>Bacteria</taxon>
        <taxon>Pseudomonadati</taxon>
        <taxon>Thermosulfidibacterota</taxon>
        <taxon>Thermosulfidibacteria</taxon>
        <taxon>Thermosulfidibacterales</taxon>
        <taxon>Thermosulfidibacteraceae</taxon>
    </lineage>
</organism>
<feature type="transmembrane region" description="Helical" evidence="10">
    <location>
        <begin position="140"/>
        <end position="158"/>
    </location>
</feature>
<evidence type="ECO:0000259" key="11">
    <source>
        <dbReference type="SMART" id="SM00756"/>
    </source>
</evidence>
<feature type="transmembrane region" description="Helical" evidence="10">
    <location>
        <begin position="90"/>
        <end position="107"/>
    </location>
</feature>
<keyword evidence="13" id="KW-1185">Reference proteome</keyword>
<reference evidence="13" key="1">
    <citation type="journal article" date="2018" name="Science">
        <title>A primordial and reversible TCA cycle in a facultatively chemolithoautotrophic thermophile.</title>
        <authorList>
            <person name="Nunoura T."/>
            <person name="Chikaraishi Y."/>
            <person name="Izaki R."/>
            <person name="Suwa T."/>
            <person name="Sato T."/>
            <person name="Harada T."/>
            <person name="Mori K."/>
            <person name="Kato Y."/>
            <person name="Miyazaki M."/>
            <person name="Shimamura S."/>
            <person name="Yanagawa K."/>
            <person name="Shuto A."/>
            <person name="Ohkouchi N."/>
            <person name="Fujita N."/>
            <person name="Takaki Y."/>
            <person name="Atomi H."/>
            <person name="Takai K."/>
        </authorList>
    </citation>
    <scope>NUCLEOTIDE SEQUENCE [LARGE SCALE GENOMIC DNA]</scope>
    <source>
        <strain evidence="13">DSM 17441 / JCM 13301 / NBRC 103674 / ABI70S6</strain>
    </source>
</reference>
<dbReference type="InterPro" id="IPR012932">
    <property type="entry name" value="VKOR"/>
</dbReference>
<keyword evidence="6" id="KW-0560">Oxidoreductase</keyword>
<evidence type="ECO:0000256" key="1">
    <source>
        <dbReference type="ARBA" id="ARBA00004141"/>
    </source>
</evidence>
<sequence>MAIINIVLKRGFANINLLTMRLFRWLLLLLGIGVLAADVYFAQHGKHFCPYEGCKIVASTPFSVLLGYPLTFWGLAFFLGAFLFSFFEPLFALWISLGTGFSLYMIYLQYGVIGKLCQLCLLVEGIVLVLFITSLRSKRFSSLLFFVLIGFLGTHFLYTFPPDYVDSRVEKAATWKGQGEYEVSFFFDPLCPACGKTFELLKKKEEFLKEIKFKSLAIHKGSFERARAFYDECLKGKEPWSAFELIHRKDFSYSKYEVPVAKVKGIVKRNLDAILAFGLNAVPVLVVHNSDRHKILVGYGSISQWLDSLSKRVESLPVFQPIEGEVCTPQRECQ</sequence>
<evidence type="ECO:0000256" key="4">
    <source>
        <dbReference type="ARBA" id="ARBA00022719"/>
    </source>
</evidence>
<evidence type="ECO:0000313" key="12">
    <source>
        <dbReference type="EMBL" id="BAT72098.1"/>
    </source>
</evidence>
<feature type="transmembrane region" description="Helical" evidence="10">
    <location>
        <begin position="62"/>
        <end position="83"/>
    </location>
</feature>
<evidence type="ECO:0000313" key="13">
    <source>
        <dbReference type="Proteomes" id="UP000063234"/>
    </source>
</evidence>
<accession>A0A0S3QUT2</accession>
<proteinExistence type="inferred from homology"/>